<protein>
    <recommendedName>
        <fullName evidence="4">phosphoglycolate phosphatase</fullName>
        <ecNumber evidence="4">3.1.3.18</ecNumber>
    </recommendedName>
</protein>
<gene>
    <name evidence="5" type="ORF">V4D30_08940</name>
</gene>
<evidence type="ECO:0000313" key="5">
    <source>
        <dbReference type="EMBL" id="XCH46460.1"/>
    </source>
</evidence>
<accession>A0AAU8GWU2</accession>
<dbReference type="GO" id="GO:0005829">
    <property type="term" value="C:cytosol"/>
    <property type="evidence" value="ECO:0007669"/>
    <property type="project" value="TreeGrafter"/>
</dbReference>
<dbReference type="RefSeq" id="WP_353683992.1">
    <property type="nucleotide sequence ID" value="NZ_CP144373.1"/>
</dbReference>
<dbReference type="KEGG" id="taut:V4D30_08940"/>
<dbReference type="CDD" id="cd07506">
    <property type="entry name" value="HAD_like"/>
    <property type="match status" value="1"/>
</dbReference>
<evidence type="ECO:0000256" key="4">
    <source>
        <dbReference type="ARBA" id="ARBA00013078"/>
    </source>
</evidence>
<proteinExistence type="inferred from homology"/>
<evidence type="ECO:0000256" key="3">
    <source>
        <dbReference type="ARBA" id="ARBA00006171"/>
    </source>
</evidence>
<reference evidence="5" key="1">
    <citation type="submission" date="2024-01" db="EMBL/GenBank/DDBJ databases">
        <title>The first autotrophic representatives of the genus Thermodesulfovibrio.</title>
        <authorList>
            <person name="Maltseva A.I."/>
            <person name="Elcheninov A.G."/>
            <person name="Kublanov I.V."/>
            <person name="Lebedinsky A.V."/>
            <person name="Frolov E.N."/>
        </authorList>
    </citation>
    <scope>NUCLEOTIDE SEQUENCE</scope>
    <source>
        <strain evidence="5">3907-1M</strain>
    </source>
</reference>
<dbReference type="Gene3D" id="3.40.50.1000">
    <property type="entry name" value="HAD superfamily/HAD-like"/>
    <property type="match status" value="1"/>
</dbReference>
<comment type="similarity">
    <text evidence="3">Belongs to the HAD-like hydrolase superfamily. CbbY/CbbZ/Gph/YieH family.</text>
</comment>
<sequence length="224" mass="24753">MKLILFDIDGTLISAGGAGTRSLNRAFEKVLGIKDAFKNFEMAGKTDVQIIKEGLILHGIEPSISLVSELIESYLKNLTVEINNNSKHLKPGVKDFIEFIHYELKYPIGLLTGNLEKGARIKLDPFGLNSFFPTGAFGSDHEDRNKLLPIAVKRFSKRFNNYLDFHQCIVIGDTPRDVACAKPYGAKVIAVATGPYGVETLKKTEADMVVETLTEINKILPLLS</sequence>
<dbReference type="SFLD" id="SFLDS00003">
    <property type="entry name" value="Haloacid_Dehalogenase"/>
    <property type="match status" value="1"/>
</dbReference>
<dbReference type="GO" id="GO:0006281">
    <property type="term" value="P:DNA repair"/>
    <property type="evidence" value="ECO:0007669"/>
    <property type="project" value="TreeGrafter"/>
</dbReference>
<organism evidence="5">
    <name type="scientific">Thermodesulfovibrio autotrophicus</name>
    <dbReference type="NCBI Taxonomy" id="3118333"/>
    <lineage>
        <taxon>Bacteria</taxon>
        <taxon>Pseudomonadati</taxon>
        <taxon>Nitrospirota</taxon>
        <taxon>Thermodesulfovibrionia</taxon>
        <taxon>Thermodesulfovibrionales</taxon>
        <taxon>Thermodesulfovibrionaceae</taxon>
        <taxon>Thermodesulfovibrio</taxon>
    </lineage>
</organism>
<dbReference type="InterPro" id="IPR050155">
    <property type="entry name" value="HAD-like_hydrolase_sf"/>
</dbReference>
<comment type="catalytic activity">
    <reaction evidence="1">
        <text>2-phosphoglycolate + H2O = glycolate + phosphate</text>
        <dbReference type="Rhea" id="RHEA:14369"/>
        <dbReference type="ChEBI" id="CHEBI:15377"/>
        <dbReference type="ChEBI" id="CHEBI:29805"/>
        <dbReference type="ChEBI" id="CHEBI:43474"/>
        <dbReference type="ChEBI" id="CHEBI:58033"/>
        <dbReference type="EC" id="3.1.3.18"/>
    </reaction>
</comment>
<dbReference type="GO" id="GO:0008967">
    <property type="term" value="F:phosphoglycolate phosphatase activity"/>
    <property type="evidence" value="ECO:0007669"/>
    <property type="project" value="UniProtKB-EC"/>
</dbReference>
<dbReference type="AlphaFoldDB" id="A0AAU8GWU2"/>
<dbReference type="PANTHER" id="PTHR43434">
    <property type="entry name" value="PHOSPHOGLYCOLATE PHOSPHATASE"/>
    <property type="match status" value="1"/>
</dbReference>
<dbReference type="Gene3D" id="1.10.150.240">
    <property type="entry name" value="Putative phosphatase, domain 2"/>
    <property type="match status" value="1"/>
</dbReference>
<name>A0AAU8GWU2_9BACT</name>
<dbReference type="PANTHER" id="PTHR43434:SF1">
    <property type="entry name" value="PHOSPHOGLYCOLATE PHOSPHATASE"/>
    <property type="match status" value="1"/>
</dbReference>
<dbReference type="Pfam" id="PF00702">
    <property type="entry name" value="Hydrolase"/>
    <property type="match status" value="1"/>
</dbReference>
<dbReference type="EMBL" id="CP144373">
    <property type="protein sequence ID" value="XCH46460.1"/>
    <property type="molecule type" value="Genomic_DNA"/>
</dbReference>
<comment type="pathway">
    <text evidence="2">Organic acid metabolism; glycolate biosynthesis; glycolate from 2-phosphoglycolate: step 1/1.</text>
</comment>
<dbReference type="InterPro" id="IPR023198">
    <property type="entry name" value="PGP-like_dom2"/>
</dbReference>
<dbReference type="InterPro" id="IPR036412">
    <property type="entry name" value="HAD-like_sf"/>
</dbReference>
<keyword evidence="5" id="KW-0378">Hydrolase</keyword>
<dbReference type="EC" id="3.1.3.18" evidence="4"/>
<dbReference type="InterPro" id="IPR023214">
    <property type="entry name" value="HAD_sf"/>
</dbReference>
<dbReference type="SUPFAM" id="SSF56784">
    <property type="entry name" value="HAD-like"/>
    <property type="match status" value="1"/>
</dbReference>
<dbReference type="SFLD" id="SFLDG01129">
    <property type="entry name" value="C1.5:_HAD__Beta-PGM__Phosphata"/>
    <property type="match status" value="1"/>
</dbReference>
<evidence type="ECO:0000256" key="1">
    <source>
        <dbReference type="ARBA" id="ARBA00000830"/>
    </source>
</evidence>
<evidence type="ECO:0000256" key="2">
    <source>
        <dbReference type="ARBA" id="ARBA00004818"/>
    </source>
</evidence>